<dbReference type="AlphaFoldDB" id="U4KQB2"/>
<dbReference type="STRING" id="61635.BN85316140"/>
<keyword evidence="1" id="KW-0446">Lipid-binding</keyword>
<dbReference type="InterPro" id="IPR043168">
    <property type="entry name" value="DegV_C"/>
</dbReference>
<accession>U4KQB2</accession>
<proteinExistence type="predicted"/>
<name>U4KQB2_9MOLU</name>
<dbReference type="SUPFAM" id="SSF82549">
    <property type="entry name" value="DAK1/DegV-like"/>
    <property type="match status" value="1"/>
</dbReference>
<dbReference type="NCBIfam" id="TIGR00762">
    <property type="entry name" value="DegV"/>
    <property type="match status" value="1"/>
</dbReference>
<dbReference type="InterPro" id="IPR003797">
    <property type="entry name" value="DegV"/>
</dbReference>
<gene>
    <name evidence="2" type="primary">degV</name>
    <name evidence="2" type="ORF">BN85316140</name>
</gene>
<evidence type="ECO:0000256" key="1">
    <source>
        <dbReference type="ARBA" id="ARBA00023121"/>
    </source>
</evidence>
<dbReference type="Pfam" id="PF02645">
    <property type="entry name" value="DegV"/>
    <property type="match status" value="1"/>
</dbReference>
<dbReference type="GO" id="GO:0008289">
    <property type="term" value="F:lipid binding"/>
    <property type="evidence" value="ECO:0007669"/>
    <property type="project" value="UniProtKB-KW"/>
</dbReference>
<dbReference type="KEGG" id="abra:BN85316140"/>
<sequence>MNNKKIGIVVDSTFKLDKDFQEKEAIEVVYLDIIVDNQVFKDGEVSNETIYEAMSHNKKVTTTQPTPARFKDAFDKLLNEGYEHVICLTISASLSGTNNSANLAKSMLDDPNRVTVIDTRTAICGSEYIAESLVKLRSQETELNVILEKLEQKMAQGSVIFTVDDLGILVKSGRLSKLSGMIGNLLKIKPILRFDQGKLEVEHKVRSSDNVIKYLVQEVGKLQEKAKTIVKIAYTTTSDLGLQLEKEIKAKFEDVKVSFSGKISAVVAVHVGSAGLGIYLTNE</sequence>
<dbReference type="Gene3D" id="3.40.50.10170">
    <property type="match status" value="1"/>
</dbReference>
<reference evidence="2 3" key="1">
    <citation type="journal article" date="2013" name="J. Mol. Microbiol. Biotechnol.">
        <title>Analysis of the Complete Genomes of Acholeplasma brassicae , A. palmae and A. laidlawii and Their Comparison to the Obligate Parasites from ' Candidatus Phytoplasma'.</title>
        <authorList>
            <person name="Kube M."/>
            <person name="Siewert C."/>
            <person name="Migdoll A.M."/>
            <person name="Duduk B."/>
            <person name="Holz S."/>
            <person name="Rabus R."/>
            <person name="Seemuller E."/>
            <person name="Mitrovic J."/>
            <person name="Muller I."/>
            <person name="Buttner C."/>
            <person name="Reinhardt R."/>
        </authorList>
    </citation>
    <scope>NUCLEOTIDE SEQUENCE [LARGE SCALE GENOMIC DNA]</scope>
    <source>
        <strain evidence="3">0502</strain>
    </source>
</reference>
<dbReference type="Gene3D" id="3.30.1180.10">
    <property type="match status" value="1"/>
</dbReference>
<dbReference type="EMBL" id="FO681348">
    <property type="protein sequence ID" value="CCV66635.1"/>
    <property type="molecule type" value="Genomic_DNA"/>
</dbReference>
<evidence type="ECO:0000313" key="3">
    <source>
        <dbReference type="Proteomes" id="UP000032737"/>
    </source>
</evidence>
<dbReference type="PANTHER" id="PTHR33434">
    <property type="entry name" value="DEGV DOMAIN-CONTAINING PROTEIN DR_1986-RELATED"/>
    <property type="match status" value="1"/>
</dbReference>
<dbReference type="InterPro" id="IPR050270">
    <property type="entry name" value="DegV_domain_contain"/>
</dbReference>
<keyword evidence="3" id="KW-1185">Reference proteome</keyword>
<dbReference type="HOGENOM" id="CLU_048251_4_3_14"/>
<protein>
    <submittedName>
        <fullName evidence="2">Uncharacterized BCR</fullName>
    </submittedName>
</protein>
<dbReference type="Proteomes" id="UP000032737">
    <property type="component" value="Chromosome"/>
</dbReference>
<dbReference type="PROSITE" id="PS51482">
    <property type="entry name" value="DEGV"/>
    <property type="match status" value="1"/>
</dbReference>
<dbReference type="RefSeq" id="WP_030005487.1">
    <property type="nucleotide sequence ID" value="NC_022549.1"/>
</dbReference>
<organism evidence="2 3">
    <name type="scientific">Acholeplasma brassicae</name>
    <dbReference type="NCBI Taxonomy" id="61635"/>
    <lineage>
        <taxon>Bacteria</taxon>
        <taxon>Bacillati</taxon>
        <taxon>Mycoplasmatota</taxon>
        <taxon>Mollicutes</taxon>
        <taxon>Acholeplasmatales</taxon>
        <taxon>Acholeplasmataceae</taxon>
        <taxon>Acholeplasma</taxon>
    </lineage>
</organism>
<evidence type="ECO:0000313" key="2">
    <source>
        <dbReference type="EMBL" id="CCV66635.1"/>
    </source>
</evidence>
<dbReference type="OrthoDB" id="388177at2"/>
<dbReference type="PANTHER" id="PTHR33434:SF2">
    <property type="entry name" value="FATTY ACID-BINDING PROTEIN TM_1468"/>
    <property type="match status" value="1"/>
</dbReference>